<dbReference type="OrthoDB" id="3267550at2"/>
<comment type="caution">
    <text evidence="2">The sequence shown here is derived from an EMBL/GenBank/DDBJ whole genome shotgun (WGS) entry which is preliminary data.</text>
</comment>
<protein>
    <recommendedName>
        <fullName evidence="4">Lipoprotein</fullName>
    </recommendedName>
</protein>
<keyword evidence="3" id="KW-1185">Reference proteome</keyword>
<organism evidence="2 3">
    <name type="scientific">Serinibacter arcticus</name>
    <dbReference type="NCBI Taxonomy" id="1655435"/>
    <lineage>
        <taxon>Bacteria</taxon>
        <taxon>Bacillati</taxon>
        <taxon>Actinomycetota</taxon>
        <taxon>Actinomycetes</taxon>
        <taxon>Micrococcales</taxon>
        <taxon>Beutenbergiaceae</taxon>
        <taxon>Serinibacter</taxon>
    </lineage>
</organism>
<feature type="signal peptide" evidence="1">
    <location>
        <begin position="1"/>
        <end position="23"/>
    </location>
</feature>
<keyword evidence="1" id="KW-0732">Signal</keyword>
<dbReference type="AlphaFoldDB" id="A0A2U1ZUG2"/>
<reference evidence="2 3" key="1">
    <citation type="submission" date="2018-03" db="EMBL/GenBank/DDBJ databases">
        <title>Genome assembly of novel Miniimonas species PCH200.</title>
        <authorList>
            <person name="Thakur V."/>
            <person name="Kumar V."/>
            <person name="Singh D."/>
        </authorList>
    </citation>
    <scope>NUCLEOTIDE SEQUENCE [LARGE SCALE GENOMIC DNA]</scope>
    <source>
        <strain evidence="2 3">PCH200</strain>
    </source>
</reference>
<evidence type="ECO:0008006" key="4">
    <source>
        <dbReference type="Google" id="ProtNLM"/>
    </source>
</evidence>
<evidence type="ECO:0000313" key="3">
    <source>
        <dbReference type="Proteomes" id="UP000245166"/>
    </source>
</evidence>
<dbReference type="RefSeq" id="WP_109228973.1">
    <property type="nucleotide sequence ID" value="NZ_PYHR01000002.1"/>
</dbReference>
<name>A0A2U1ZUG2_9MICO</name>
<dbReference type="EMBL" id="PYHR01000002">
    <property type="protein sequence ID" value="PWD50593.1"/>
    <property type="molecule type" value="Genomic_DNA"/>
</dbReference>
<dbReference type="Proteomes" id="UP000245166">
    <property type="component" value="Unassembled WGS sequence"/>
</dbReference>
<accession>A0A2U1ZUG2</accession>
<evidence type="ECO:0000313" key="2">
    <source>
        <dbReference type="EMBL" id="PWD50593.1"/>
    </source>
</evidence>
<sequence>MSRTVTRLATGVVAGGLALVLSACSPVLTTKPYASSDGARVTWEGSNSVKGENVLVLAAAEGGPARIVGGLTNMTSESVELTFGFVDGESETLTINPRSTVLLNGTGENDVVLQDVPVGPGAIVQMSFSTRTLGEVVLPIPVLDGTLEAYADLVPEPYEVQPAGAGG</sequence>
<evidence type="ECO:0000256" key="1">
    <source>
        <dbReference type="SAM" id="SignalP"/>
    </source>
</evidence>
<proteinExistence type="predicted"/>
<dbReference type="PROSITE" id="PS51257">
    <property type="entry name" value="PROKAR_LIPOPROTEIN"/>
    <property type="match status" value="1"/>
</dbReference>
<gene>
    <name evidence="2" type="ORF">C8046_07950</name>
</gene>
<feature type="chain" id="PRO_5039487809" description="Lipoprotein" evidence="1">
    <location>
        <begin position="24"/>
        <end position="167"/>
    </location>
</feature>